<keyword evidence="11" id="KW-1185">Reference proteome</keyword>
<dbReference type="InterPro" id="IPR055189">
    <property type="entry name" value="RM44_endonuclase"/>
</dbReference>
<evidence type="ECO:0000256" key="1">
    <source>
        <dbReference type="ARBA" id="ARBA00004173"/>
    </source>
</evidence>
<evidence type="ECO:0000256" key="7">
    <source>
        <dbReference type="ARBA" id="ARBA00024034"/>
    </source>
</evidence>
<dbReference type="GO" id="GO:0070877">
    <property type="term" value="C:microprocessor complex"/>
    <property type="evidence" value="ECO:0007669"/>
    <property type="project" value="TreeGrafter"/>
</dbReference>
<keyword evidence="2" id="KW-0694">RNA-binding</keyword>
<evidence type="ECO:0000259" key="9">
    <source>
        <dbReference type="PROSITE" id="PS50142"/>
    </source>
</evidence>
<keyword evidence="3" id="KW-0809">Transit peptide</keyword>
<dbReference type="GO" id="GO:0006396">
    <property type="term" value="P:RNA processing"/>
    <property type="evidence" value="ECO:0007669"/>
    <property type="project" value="InterPro"/>
</dbReference>
<dbReference type="InterPro" id="IPR044444">
    <property type="entry name" value="Ribosomal_mL44_DSRM_metazoa"/>
</dbReference>
<dbReference type="Gene3D" id="3.30.160.20">
    <property type="match status" value="1"/>
</dbReference>
<reference evidence="10" key="1">
    <citation type="submission" date="2021-04" db="EMBL/GenBank/DDBJ databases">
        <authorList>
            <consortium name="Molecular Ecology Group"/>
        </authorList>
    </citation>
    <scope>NUCLEOTIDE SEQUENCE</scope>
</reference>
<organism evidence="10 11">
    <name type="scientific">Candidula unifasciata</name>
    <dbReference type="NCBI Taxonomy" id="100452"/>
    <lineage>
        <taxon>Eukaryota</taxon>
        <taxon>Metazoa</taxon>
        <taxon>Spiralia</taxon>
        <taxon>Lophotrochozoa</taxon>
        <taxon>Mollusca</taxon>
        <taxon>Gastropoda</taxon>
        <taxon>Heterobranchia</taxon>
        <taxon>Euthyneura</taxon>
        <taxon>Panpulmonata</taxon>
        <taxon>Eupulmonata</taxon>
        <taxon>Stylommatophora</taxon>
        <taxon>Helicina</taxon>
        <taxon>Helicoidea</taxon>
        <taxon>Geomitridae</taxon>
        <taxon>Candidula</taxon>
    </lineage>
</organism>
<evidence type="ECO:0000313" key="10">
    <source>
        <dbReference type="EMBL" id="CAG5136119.1"/>
    </source>
</evidence>
<keyword evidence="4" id="KW-0689">Ribosomal protein</keyword>
<keyword evidence="5" id="KW-0496">Mitochondrion</keyword>
<evidence type="ECO:0000256" key="8">
    <source>
        <dbReference type="ARBA" id="ARBA00035187"/>
    </source>
</evidence>
<proteinExistence type="inferred from homology"/>
<accession>A0A8S4A351</accession>
<gene>
    <name evidence="10" type="ORF">CUNI_LOCUS21677</name>
</gene>
<dbReference type="Pfam" id="PF22892">
    <property type="entry name" value="DSRM_MRPL44"/>
    <property type="match status" value="1"/>
</dbReference>
<dbReference type="AlphaFoldDB" id="A0A8S4A351"/>
<evidence type="ECO:0000256" key="4">
    <source>
        <dbReference type="ARBA" id="ARBA00022980"/>
    </source>
</evidence>
<dbReference type="SUPFAM" id="SSF69065">
    <property type="entry name" value="RNase III domain-like"/>
    <property type="match status" value="1"/>
</dbReference>
<evidence type="ECO:0000256" key="5">
    <source>
        <dbReference type="ARBA" id="ARBA00023128"/>
    </source>
</evidence>
<dbReference type="GO" id="GO:0005762">
    <property type="term" value="C:mitochondrial large ribosomal subunit"/>
    <property type="evidence" value="ECO:0007669"/>
    <property type="project" value="TreeGrafter"/>
</dbReference>
<dbReference type="CDD" id="cd19874">
    <property type="entry name" value="DSRM_MRPL44"/>
    <property type="match status" value="1"/>
</dbReference>
<dbReference type="Gene3D" id="1.10.1520.10">
    <property type="entry name" value="Ribonuclease III domain"/>
    <property type="match status" value="1"/>
</dbReference>
<protein>
    <recommendedName>
        <fullName evidence="8">Large ribosomal subunit protein mL44</fullName>
    </recommendedName>
</protein>
<dbReference type="PROSITE" id="PS50142">
    <property type="entry name" value="RNASE_3_2"/>
    <property type="match status" value="1"/>
</dbReference>
<dbReference type="InterPro" id="IPR036389">
    <property type="entry name" value="RNase_III_sf"/>
</dbReference>
<comment type="similarity">
    <text evidence="7">Belongs to the ribonuclease III family. Mitochondrion-specific ribosomal protein mL44 subfamily.</text>
</comment>
<dbReference type="PANTHER" id="PTHR11207">
    <property type="entry name" value="RIBONUCLEASE III"/>
    <property type="match status" value="1"/>
</dbReference>
<evidence type="ECO:0000256" key="3">
    <source>
        <dbReference type="ARBA" id="ARBA00022946"/>
    </source>
</evidence>
<dbReference type="OrthoDB" id="444135at2759"/>
<dbReference type="EMBL" id="CAJHNH020008492">
    <property type="protein sequence ID" value="CAG5136119.1"/>
    <property type="molecule type" value="Genomic_DNA"/>
</dbReference>
<dbReference type="GO" id="GO:0070125">
    <property type="term" value="P:mitochondrial translational elongation"/>
    <property type="evidence" value="ECO:0007669"/>
    <property type="project" value="TreeGrafter"/>
</dbReference>
<dbReference type="Proteomes" id="UP000678393">
    <property type="component" value="Unassembled WGS sequence"/>
</dbReference>
<evidence type="ECO:0000256" key="6">
    <source>
        <dbReference type="ARBA" id="ARBA00023274"/>
    </source>
</evidence>
<dbReference type="FunFam" id="3.30.160.20:FF:000037">
    <property type="entry name" value="39S ribosomal protein L44, mitochondrial"/>
    <property type="match status" value="1"/>
</dbReference>
<dbReference type="PANTHER" id="PTHR11207:SF5">
    <property type="entry name" value="LARGE RIBOSOMAL SUBUNIT PROTEIN ML44"/>
    <property type="match status" value="1"/>
</dbReference>
<evidence type="ECO:0000313" key="11">
    <source>
        <dbReference type="Proteomes" id="UP000678393"/>
    </source>
</evidence>
<dbReference type="Pfam" id="PF22935">
    <property type="entry name" value="RM44_endonuclase"/>
    <property type="match status" value="1"/>
</dbReference>
<comment type="subcellular location">
    <subcellularLocation>
        <location evidence="1">Mitochondrion</location>
    </subcellularLocation>
</comment>
<name>A0A8S4A351_9EUPU</name>
<sequence length="355" mass="40615">MASTLIRACVTHRLMFTTVRSSTLCPALINYVQHRGHSQYEMKYLKEIFIKRENLGPEKERRRSEWMNWNYDSEIYCFGKRLGEDFNDATIRQAFVHPSFVDAEKRKRAELGIDVESVPLLLQDNTELAKAGSALMSNYVKVYLRNTFPYMFEECISAIHDYLMKDETTSNIAQHIGCKDLILSEDFPVSQSTLSLTLKAVIGALLKDKGQEQAERFIRDFVLTQLVGKDINEMWELINPMGLLIAYLVLSGRGEPESRLLWKSGANTIMSLFWVGIYSDKQLIAKSPGETILIAEEMAAREAIKAIMKTEDNRQPLILGRQADSLKIDYNRKNLSAEDLIRKHYSWAIGDVKVA</sequence>
<feature type="domain" description="RNase III" evidence="9">
    <location>
        <begin position="75"/>
        <end position="210"/>
    </location>
</feature>
<dbReference type="InterPro" id="IPR000999">
    <property type="entry name" value="RNase_III_dom"/>
</dbReference>
<dbReference type="GO" id="GO:0003725">
    <property type="term" value="F:double-stranded RNA binding"/>
    <property type="evidence" value="ECO:0007669"/>
    <property type="project" value="InterPro"/>
</dbReference>
<dbReference type="GO" id="GO:0004525">
    <property type="term" value="F:ribonuclease III activity"/>
    <property type="evidence" value="ECO:0007669"/>
    <property type="project" value="InterPro"/>
</dbReference>
<evidence type="ECO:0000256" key="2">
    <source>
        <dbReference type="ARBA" id="ARBA00022884"/>
    </source>
</evidence>
<keyword evidence="6" id="KW-0687">Ribonucleoprotein</keyword>
<comment type="caution">
    <text evidence="10">The sequence shown here is derived from an EMBL/GenBank/DDBJ whole genome shotgun (WGS) entry which is preliminary data.</text>
</comment>
<dbReference type="SMART" id="SM00535">
    <property type="entry name" value="RIBOc"/>
    <property type="match status" value="1"/>
</dbReference>